<reference evidence="2" key="2">
    <citation type="submission" date="2023-06" db="EMBL/GenBank/DDBJ databases">
        <authorList>
            <consortium name="Lawrence Berkeley National Laboratory"/>
            <person name="Haridas S."/>
            <person name="Hensen N."/>
            <person name="Bonometti L."/>
            <person name="Westerberg I."/>
            <person name="Brannstrom I.O."/>
            <person name="Guillou S."/>
            <person name="Cros-Aarteil S."/>
            <person name="Calhoun S."/>
            <person name="Kuo A."/>
            <person name="Mondo S."/>
            <person name="Pangilinan J."/>
            <person name="Riley R."/>
            <person name="LaButti K."/>
            <person name="Andreopoulos B."/>
            <person name="Lipzen A."/>
            <person name="Chen C."/>
            <person name="Yanf M."/>
            <person name="Daum C."/>
            <person name="Ng V."/>
            <person name="Clum A."/>
            <person name="Steindorff A."/>
            <person name="Ohm R."/>
            <person name="Martin F."/>
            <person name="Silar P."/>
            <person name="Natvig D."/>
            <person name="Lalanne C."/>
            <person name="Gautier V."/>
            <person name="Ament-velasquez S.L."/>
            <person name="Kruys A."/>
            <person name="Hutchinson M.I."/>
            <person name="Powell A.J."/>
            <person name="Barry K."/>
            <person name="Miller A.N."/>
            <person name="Grigoriev I.V."/>
            <person name="Debuchy R."/>
            <person name="Gladieux P."/>
            <person name="Thoren M.H."/>
            <person name="Johannesson H."/>
        </authorList>
    </citation>
    <scope>NUCLEOTIDE SEQUENCE</scope>
    <source>
        <strain evidence="2">CBS 232.78</strain>
    </source>
</reference>
<dbReference type="EMBL" id="JAULSW010000006">
    <property type="protein sequence ID" value="KAK3378191.1"/>
    <property type="molecule type" value="Genomic_DNA"/>
</dbReference>
<sequence>MAFSDRIAALLETYSNCLSLLKAFKRDSKSQSAEAEEQRIHLRKSLRSDRSLVERAYSKELSNSGSRFKKGDTPAMSALGQILKNIRTGMSRFLQFSGKKQSLDLDYESLMSLSNASRIEAIKTINRLSRRLDSPARSVVSSSKSSALPSASPSRKKRHTSSGTVSSKKSKDAVSRGQSSSRKTGPIKETQATDKKTPKRLLPPAKPAPKSQNRFGGDEQRASPIANRVSLISMSSGSTQLGEIPERRWRGRYTTIDSSSEEYNIPPLYPLKPYTTEVKEMRFWGMFGRRRGD</sequence>
<proteinExistence type="predicted"/>
<keyword evidence="3" id="KW-1185">Reference proteome</keyword>
<name>A0AAE0NC15_9PEZI</name>
<feature type="region of interest" description="Disordered" evidence="1">
    <location>
        <begin position="131"/>
        <end position="223"/>
    </location>
</feature>
<evidence type="ECO:0000313" key="2">
    <source>
        <dbReference type="EMBL" id="KAK3378191.1"/>
    </source>
</evidence>
<dbReference type="Proteomes" id="UP001285441">
    <property type="component" value="Unassembled WGS sequence"/>
</dbReference>
<evidence type="ECO:0000313" key="3">
    <source>
        <dbReference type="Proteomes" id="UP001285441"/>
    </source>
</evidence>
<protein>
    <submittedName>
        <fullName evidence="2">Uncharacterized protein</fullName>
    </submittedName>
</protein>
<dbReference type="AlphaFoldDB" id="A0AAE0NC15"/>
<evidence type="ECO:0000256" key="1">
    <source>
        <dbReference type="SAM" id="MobiDB-lite"/>
    </source>
</evidence>
<organism evidence="2 3">
    <name type="scientific">Podospora didyma</name>
    <dbReference type="NCBI Taxonomy" id="330526"/>
    <lineage>
        <taxon>Eukaryota</taxon>
        <taxon>Fungi</taxon>
        <taxon>Dikarya</taxon>
        <taxon>Ascomycota</taxon>
        <taxon>Pezizomycotina</taxon>
        <taxon>Sordariomycetes</taxon>
        <taxon>Sordariomycetidae</taxon>
        <taxon>Sordariales</taxon>
        <taxon>Podosporaceae</taxon>
        <taxon>Podospora</taxon>
    </lineage>
</organism>
<accession>A0AAE0NC15</accession>
<comment type="caution">
    <text evidence="2">The sequence shown here is derived from an EMBL/GenBank/DDBJ whole genome shotgun (WGS) entry which is preliminary data.</text>
</comment>
<gene>
    <name evidence="2" type="ORF">B0H63DRAFT_239924</name>
</gene>
<reference evidence="2" key="1">
    <citation type="journal article" date="2023" name="Mol. Phylogenet. Evol.">
        <title>Genome-scale phylogeny and comparative genomics of the fungal order Sordariales.</title>
        <authorList>
            <person name="Hensen N."/>
            <person name="Bonometti L."/>
            <person name="Westerberg I."/>
            <person name="Brannstrom I.O."/>
            <person name="Guillou S."/>
            <person name="Cros-Aarteil S."/>
            <person name="Calhoun S."/>
            <person name="Haridas S."/>
            <person name="Kuo A."/>
            <person name="Mondo S."/>
            <person name="Pangilinan J."/>
            <person name="Riley R."/>
            <person name="LaButti K."/>
            <person name="Andreopoulos B."/>
            <person name="Lipzen A."/>
            <person name="Chen C."/>
            <person name="Yan M."/>
            <person name="Daum C."/>
            <person name="Ng V."/>
            <person name="Clum A."/>
            <person name="Steindorff A."/>
            <person name="Ohm R.A."/>
            <person name="Martin F."/>
            <person name="Silar P."/>
            <person name="Natvig D.O."/>
            <person name="Lalanne C."/>
            <person name="Gautier V."/>
            <person name="Ament-Velasquez S.L."/>
            <person name="Kruys A."/>
            <person name="Hutchinson M.I."/>
            <person name="Powell A.J."/>
            <person name="Barry K."/>
            <person name="Miller A.N."/>
            <person name="Grigoriev I.V."/>
            <person name="Debuchy R."/>
            <person name="Gladieux P."/>
            <person name="Hiltunen Thoren M."/>
            <person name="Johannesson H."/>
        </authorList>
    </citation>
    <scope>NUCLEOTIDE SEQUENCE</scope>
    <source>
        <strain evidence="2">CBS 232.78</strain>
    </source>
</reference>
<feature type="compositionally biased region" description="Low complexity" evidence="1">
    <location>
        <begin position="135"/>
        <end position="153"/>
    </location>
</feature>